<feature type="compositionally biased region" description="Polar residues" evidence="1">
    <location>
        <begin position="60"/>
        <end position="71"/>
    </location>
</feature>
<name>A0ABQ9HMN0_9NEOP</name>
<organism evidence="2 3">
    <name type="scientific">Dryococelus australis</name>
    <dbReference type="NCBI Taxonomy" id="614101"/>
    <lineage>
        <taxon>Eukaryota</taxon>
        <taxon>Metazoa</taxon>
        <taxon>Ecdysozoa</taxon>
        <taxon>Arthropoda</taxon>
        <taxon>Hexapoda</taxon>
        <taxon>Insecta</taxon>
        <taxon>Pterygota</taxon>
        <taxon>Neoptera</taxon>
        <taxon>Polyneoptera</taxon>
        <taxon>Phasmatodea</taxon>
        <taxon>Verophasmatodea</taxon>
        <taxon>Anareolatae</taxon>
        <taxon>Phasmatidae</taxon>
        <taxon>Eurycanthinae</taxon>
        <taxon>Dryococelus</taxon>
    </lineage>
</organism>
<keyword evidence="3" id="KW-1185">Reference proteome</keyword>
<evidence type="ECO:0000313" key="3">
    <source>
        <dbReference type="Proteomes" id="UP001159363"/>
    </source>
</evidence>
<comment type="caution">
    <text evidence="2">The sequence shown here is derived from an EMBL/GenBank/DDBJ whole genome shotgun (WGS) entry which is preliminary data.</text>
</comment>
<proteinExistence type="predicted"/>
<dbReference type="Proteomes" id="UP001159363">
    <property type="component" value="Chromosome X"/>
</dbReference>
<dbReference type="EMBL" id="JARBHB010000004">
    <property type="protein sequence ID" value="KAJ8885603.1"/>
    <property type="molecule type" value="Genomic_DNA"/>
</dbReference>
<gene>
    <name evidence="2" type="ORF">PR048_011801</name>
</gene>
<feature type="region of interest" description="Disordered" evidence="1">
    <location>
        <begin position="49"/>
        <end position="109"/>
    </location>
</feature>
<accession>A0ABQ9HMN0</accession>
<evidence type="ECO:0000313" key="2">
    <source>
        <dbReference type="EMBL" id="KAJ8885603.1"/>
    </source>
</evidence>
<sequence length="109" mass="12046">MPFAVPVVWRECINHSDDCYFCSTKTEGYSKKKKCKIEYPNVPSAIRPVPHGVGLPIPTPTVNWTDVGSSPSEEEDQPHTTDSFADPTTKCRLMPATGQQHSAHDRASC</sequence>
<evidence type="ECO:0000256" key="1">
    <source>
        <dbReference type="SAM" id="MobiDB-lite"/>
    </source>
</evidence>
<reference evidence="2 3" key="1">
    <citation type="submission" date="2023-02" db="EMBL/GenBank/DDBJ databases">
        <title>LHISI_Scaffold_Assembly.</title>
        <authorList>
            <person name="Stuart O.P."/>
            <person name="Cleave R."/>
            <person name="Magrath M.J.L."/>
            <person name="Mikheyev A.S."/>
        </authorList>
    </citation>
    <scope>NUCLEOTIDE SEQUENCE [LARGE SCALE GENOMIC DNA]</scope>
    <source>
        <strain evidence="2">Daus_M_001</strain>
        <tissue evidence="2">Leg muscle</tissue>
    </source>
</reference>
<protein>
    <submittedName>
        <fullName evidence="2">Uncharacterized protein</fullName>
    </submittedName>
</protein>